<name>A0A5B7JQZ7_PORTR</name>
<dbReference type="AlphaFoldDB" id="A0A5B7JQZ7"/>
<keyword evidence="2" id="KW-1185">Reference proteome</keyword>
<evidence type="ECO:0000313" key="2">
    <source>
        <dbReference type="Proteomes" id="UP000324222"/>
    </source>
</evidence>
<sequence>MTPPTRLYMIHYHQETFLTGSEQPEETNHLLSQDSVDQPLRDPLMEQHISLGSSGLIDYKHNDTQVSSGLGEVGLGSD</sequence>
<gene>
    <name evidence="1" type="ORF">E2C01_095870</name>
</gene>
<dbReference type="OrthoDB" id="6352234at2759"/>
<comment type="caution">
    <text evidence="1">The sequence shown here is derived from an EMBL/GenBank/DDBJ whole genome shotgun (WGS) entry which is preliminary data.</text>
</comment>
<protein>
    <submittedName>
        <fullName evidence="1">Uncharacterized protein</fullName>
    </submittedName>
</protein>
<accession>A0A5B7JQZ7</accession>
<dbReference type="EMBL" id="VSRR010122739">
    <property type="protein sequence ID" value="MPD00402.1"/>
    <property type="molecule type" value="Genomic_DNA"/>
</dbReference>
<proteinExistence type="predicted"/>
<reference evidence="1 2" key="1">
    <citation type="submission" date="2019-05" db="EMBL/GenBank/DDBJ databases">
        <title>Another draft genome of Portunus trituberculatus and its Hox gene families provides insights of decapod evolution.</title>
        <authorList>
            <person name="Jeong J.-H."/>
            <person name="Song I."/>
            <person name="Kim S."/>
            <person name="Choi T."/>
            <person name="Kim D."/>
            <person name="Ryu S."/>
            <person name="Kim W."/>
        </authorList>
    </citation>
    <scope>NUCLEOTIDE SEQUENCE [LARGE SCALE GENOMIC DNA]</scope>
    <source>
        <tissue evidence="1">Muscle</tissue>
    </source>
</reference>
<dbReference type="Proteomes" id="UP000324222">
    <property type="component" value="Unassembled WGS sequence"/>
</dbReference>
<organism evidence="1 2">
    <name type="scientific">Portunus trituberculatus</name>
    <name type="common">Swimming crab</name>
    <name type="synonym">Neptunus trituberculatus</name>
    <dbReference type="NCBI Taxonomy" id="210409"/>
    <lineage>
        <taxon>Eukaryota</taxon>
        <taxon>Metazoa</taxon>
        <taxon>Ecdysozoa</taxon>
        <taxon>Arthropoda</taxon>
        <taxon>Crustacea</taxon>
        <taxon>Multicrustacea</taxon>
        <taxon>Malacostraca</taxon>
        <taxon>Eumalacostraca</taxon>
        <taxon>Eucarida</taxon>
        <taxon>Decapoda</taxon>
        <taxon>Pleocyemata</taxon>
        <taxon>Brachyura</taxon>
        <taxon>Eubrachyura</taxon>
        <taxon>Portunoidea</taxon>
        <taxon>Portunidae</taxon>
        <taxon>Portuninae</taxon>
        <taxon>Portunus</taxon>
    </lineage>
</organism>
<evidence type="ECO:0000313" key="1">
    <source>
        <dbReference type="EMBL" id="MPD00402.1"/>
    </source>
</evidence>